<dbReference type="Proteomes" id="UP001202922">
    <property type="component" value="Unassembled WGS sequence"/>
</dbReference>
<feature type="region of interest" description="Disordered" evidence="9">
    <location>
        <begin position="560"/>
        <end position="606"/>
    </location>
</feature>
<dbReference type="PANTHER" id="PTHR11059">
    <property type="entry name" value="DNA REPAIR PROTEIN RECN"/>
    <property type="match status" value="1"/>
</dbReference>
<dbReference type="Gene3D" id="3.40.50.300">
    <property type="entry name" value="P-loop containing nucleotide triphosphate hydrolases"/>
    <property type="match status" value="2"/>
</dbReference>
<evidence type="ECO:0000313" key="12">
    <source>
        <dbReference type="Proteomes" id="UP001202922"/>
    </source>
</evidence>
<keyword evidence="12" id="KW-1185">Reference proteome</keyword>
<protein>
    <recommendedName>
        <fullName evidence="3">DNA repair protein RecN</fullName>
    </recommendedName>
    <alternativeName>
        <fullName evidence="8">Recombination protein N</fullName>
    </alternativeName>
</protein>
<evidence type="ECO:0000256" key="3">
    <source>
        <dbReference type="ARBA" id="ARBA00021315"/>
    </source>
</evidence>
<dbReference type="InterPro" id="IPR027417">
    <property type="entry name" value="P-loop_NTPase"/>
</dbReference>
<evidence type="ECO:0000256" key="1">
    <source>
        <dbReference type="ARBA" id="ARBA00003618"/>
    </source>
</evidence>
<organism evidence="11 12">
    <name type="scientific">Sinomonas terrae</name>
    <dbReference type="NCBI Taxonomy" id="2908838"/>
    <lineage>
        <taxon>Bacteria</taxon>
        <taxon>Bacillati</taxon>
        <taxon>Actinomycetota</taxon>
        <taxon>Actinomycetes</taxon>
        <taxon>Micrococcales</taxon>
        <taxon>Micrococcaceae</taxon>
        <taxon>Sinomonas</taxon>
    </lineage>
</organism>
<name>A0ABS9U2V6_9MICC</name>
<evidence type="ECO:0000256" key="9">
    <source>
        <dbReference type="SAM" id="MobiDB-lite"/>
    </source>
</evidence>
<evidence type="ECO:0000256" key="7">
    <source>
        <dbReference type="ARBA" id="ARBA00023204"/>
    </source>
</evidence>
<comment type="function">
    <text evidence="1">May be involved in recombinational repair of damaged DNA.</text>
</comment>
<keyword evidence="5" id="KW-0227">DNA damage</keyword>
<evidence type="ECO:0000313" key="11">
    <source>
        <dbReference type="EMBL" id="MCH6470837.1"/>
    </source>
</evidence>
<dbReference type="CDD" id="cd03241">
    <property type="entry name" value="ABC_RecN"/>
    <property type="match status" value="1"/>
</dbReference>
<comment type="similarity">
    <text evidence="2">Belongs to the RecN family.</text>
</comment>
<evidence type="ECO:0000256" key="5">
    <source>
        <dbReference type="ARBA" id="ARBA00022763"/>
    </source>
</evidence>
<sequence>MIEELRIRDLGVIADATLPLGPGLSVVTGETGAGKTMVVTALGLLLGGRSDAGAVRVGAKSALAEASVRLEPGHAAVERAVEAGADVEEHDGAAELIVARTVGADGRSRAHLGGRSAPVGALAEVGQQLVVIHGQSEQLRLKSAAAQREALDRFAGEEFAGRLAEYAALYARWVGAQRELNELTSASRERLREAESLEQALEEIAAVDPQPGEDDALKAESLRLSNLEGLRLAAQQAHEALVAEDFGEAGDATTLVDAAKRALDHVSEHDPALAGAAERLADVGYVLADIAQELASYGASLDAEGPQRLAEVEERRAALGGLVRKYAPSVDEVIAWAETAQKRLYELQDDGGRIDVLTEQVARDEEKLRGLAGELTVRRRDAAAELAERVSAELTALAMPDATLQVSVEETPDLGPLGSDEVAILLRPHAGAPARALGKGASGGELSRVMLAIEVVLAAVDPVPTFVFDEVDAGVGGRAAVEIGRRLAMLAKHVQVLVVTHLPQVAAFADRHIRVTKTSVATGESADRSAGVAGFTSSDVALLAEDERVVELARMLAGQEDSASARAHAQELLDDARSDPDPDPGPHPVDATGAPRRGGRVRAGKR</sequence>
<dbReference type="InterPro" id="IPR004604">
    <property type="entry name" value="DNA_recomb/repair_RecN"/>
</dbReference>
<accession>A0ABS9U2V6</accession>
<gene>
    <name evidence="11" type="primary">recN</name>
    <name evidence="11" type="ORF">L0M17_12770</name>
</gene>
<keyword evidence="6" id="KW-0067">ATP-binding</keyword>
<dbReference type="RefSeq" id="WP_241054362.1">
    <property type="nucleotide sequence ID" value="NZ_JAKZBV010000001.1"/>
</dbReference>
<dbReference type="PIRSF" id="PIRSF003128">
    <property type="entry name" value="RecN"/>
    <property type="match status" value="1"/>
</dbReference>
<keyword evidence="7" id="KW-0234">DNA repair</keyword>
<feature type="compositionally biased region" description="Basic residues" evidence="9">
    <location>
        <begin position="597"/>
        <end position="606"/>
    </location>
</feature>
<feature type="compositionally biased region" description="Basic and acidic residues" evidence="9">
    <location>
        <begin position="568"/>
        <end position="580"/>
    </location>
</feature>
<evidence type="ECO:0000256" key="8">
    <source>
        <dbReference type="ARBA" id="ARBA00033408"/>
    </source>
</evidence>
<dbReference type="SUPFAM" id="SSF52540">
    <property type="entry name" value="P-loop containing nucleoside triphosphate hydrolases"/>
    <property type="match status" value="2"/>
</dbReference>
<evidence type="ECO:0000256" key="4">
    <source>
        <dbReference type="ARBA" id="ARBA00022741"/>
    </source>
</evidence>
<reference evidence="11 12" key="1">
    <citation type="submission" date="2022-03" db="EMBL/GenBank/DDBJ databases">
        <title>Sinomonas sp. isolated from a soil.</title>
        <authorList>
            <person name="Han J."/>
            <person name="Kim D.-U."/>
        </authorList>
    </citation>
    <scope>NUCLEOTIDE SEQUENCE [LARGE SCALE GENOMIC DNA]</scope>
    <source>
        <strain evidence="11 12">5-5</strain>
    </source>
</reference>
<evidence type="ECO:0000256" key="6">
    <source>
        <dbReference type="ARBA" id="ARBA00022840"/>
    </source>
</evidence>
<feature type="domain" description="RecF/RecN/SMC N-terminal" evidence="10">
    <location>
        <begin position="2"/>
        <end position="518"/>
    </location>
</feature>
<evidence type="ECO:0000256" key="2">
    <source>
        <dbReference type="ARBA" id="ARBA00009441"/>
    </source>
</evidence>
<proteinExistence type="inferred from homology"/>
<dbReference type="InterPro" id="IPR003395">
    <property type="entry name" value="RecF/RecN/SMC_N"/>
</dbReference>
<dbReference type="EMBL" id="JAKZBV010000001">
    <property type="protein sequence ID" value="MCH6470837.1"/>
    <property type="molecule type" value="Genomic_DNA"/>
</dbReference>
<evidence type="ECO:0000259" key="10">
    <source>
        <dbReference type="Pfam" id="PF02463"/>
    </source>
</evidence>
<keyword evidence="4" id="KW-0547">Nucleotide-binding</keyword>
<dbReference type="PANTHER" id="PTHR11059:SF0">
    <property type="entry name" value="DNA REPAIR PROTEIN RECN"/>
    <property type="match status" value="1"/>
</dbReference>
<dbReference type="Pfam" id="PF02463">
    <property type="entry name" value="SMC_N"/>
    <property type="match status" value="1"/>
</dbReference>
<dbReference type="NCBIfam" id="TIGR00634">
    <property type="entry name" value="recN"/>
    <property type="match status" value="1"/>
</dbReference>
<comment type="caution">
    <text evidence="11">The sequence shown here is derived from an EMBL/GenBank/DDBJ whole genome shotgun (WGS) entry which is preliminary data.</text>
</comment>